<dbReference type="Pfam" id="PF14841">
    <property type="entry name" value="FliG_M"/>
    <property type="match status" value="1"/>
</dbReference>
<comment type="similarity">
    <text evidence="3">Belongs to the FliG family.</text>
</comment>
<protein>
    <recommendedName>
        <fullName evidence="4">Flagellar motor switch protein FliG</fullName>
    </recommendedName>
</protein>
<keyword evidence="13" id="KW-0282">Flagellum</keyword>
<dbReference type="InterPro" id="IPR032779">
    <property type="entry name" value="FliG_M"/>
</dbReference>
<feature type="domain" description="Flagellar motor switch protein FliG middle" evidence="11">
    <location>
        <begin position="119"/>
        <end position="193"/>
    </location>
</feature>
<evidence type="ECO:0000256" key="3">
    <source>
        <dbReference type="ARBA" id="ARBA00010299"/>
    </source>
</evidence>
<dbReference type="RefSeq" id="WP_259313403.1">
    <property type="nucleotide sequence ID" value="NZ_CP087164.1"/>
</dbReference>
<dbReference type="InterPro" id="IPR000090">
    <property type="entry name" value="Flg_Motor_Flig"/>
</dbReference>
<dbReference type="InterPro" id="IPR028263">
    <property type="entry name" value="FliG_N"/>
</dbReference>
<dbReference type="PANTHER" id="PTHR30534:SF0">
    <property type="entry name" value="FLAGELLAR MOTOR SWITCH PROTEIN FLIG"/>
    <property type="match status" value="1"/>
</dbReference>
<keyword evidence="6" id="KW-0145">Chemotaxis</keyword>
<keyword evidence="14" id="KW-1185">Reference proteome</keyword>
<dbReference type="GO" id="GO:0006935">
    <property type="term" value="P:chemotaxis"/>
    <property type="evidence" value="ECO:0007669"/>
    <property type="project" value="UniProtKB-KW"/>
</dbReference>
<keyword evidence="13" id="KW-0966">Cell projection</keyword>
<dbReference type="InterPro" id="IPR023087">
    <property type="entry name" value="Flg_Motor_Flig_C"/>
</dbReference>
<accession>A0A9E6XRY9</accession>
<dbReference type="Pfam" id="PF14842">
    <property type="entry name" value="FliG_N"/>
    <property type="match status" value="1"/>
</dbReference>
<reference evidence="13" key="1">
    <citation type="journal article" date="2022" name="Int. J. Syst. Evol. Microbiol.">
        <title>Pseudomonas aegrilactucae sp. nov. and Pseudomonas morbosilactucae sp. nov., pathogens causing bacterial rot of lettuce in Japan.</title>
        <authorList>
            <person name="Sawada H."/>
            <person name="Fujikawa T."/>
            <person name="Satou M."/>
        </authorList>
    </citation>
    <scope>NUCLEOTIDE SEQUENCE</scope>
    <source>
        <strain evidence="13">0166_1</strain>
    </source>
</reference>
<keyword evidence="9" id="KW-0975">Bacterial flagellum</keyword>
<dbReference type="NCBIfam" id="TIGR00207">
    <property type="entry name" value="fliG"/>
    <property type="match status" value="1"/>
</dbReference>
<dbReference type="PANTHER" id="PTHR30534">
    <property type="entry name" value="FLAGELLAR MOTOR SWITCH PROTEIN FLIG"/>
    <property type="match status" value="1"/>
</dbReference>
<keyword evidence="7" id="KW-0283">Flagellar rotation</keyword>
<evidence type="ECO:0000256" key="7">
    <source>
        <dbReference type="ARBA" id="ARBA00022779"/>
    </source>
</evidence>
<feature type="domain" description="Flagellar motor switch protein FliG N-terminal" evidence="12">
    <location>
        <begin position="10"/>
        <end position="111"/>
    </location>
</feature>
<evidence type="ECO:0000256" key="9">
    <source>
        <dbReference type="ARBA" id="ARBA00023143"/>
    </source>
</evidence>
<dbReference type="Pfam" id="PF01706">
    <property type="entry name" value="FliG_C"/>
    <property type="match status" value="1"/>
</dbReference>
<dbReference type="EMBL" id="CP087164">
    <property type="protein sequence ID" value="UGS33709.1"/>
    <property type="molecule type" value="Genomic_DNA"/>
</dbReference>
<dbReference type="InterPro" id="IPR011002">
    <property type="entry name" value="FliG_a-hlx"/>
</dbReference>
<dbReference type="SUPFAM" id="SSF48029">
    <property type="entry name" value="FliG"/>
    <property type="match status" value="2"/>
</dbReference>
<feature type="domain" description="Flagellar motor switch protein FliG C-terminal" evidence="10">
    <location>
        <begin position="221"/>
        <end position="328"/>
    </location>
</feature>
<keyword evidence="13" id="KW-0969">Cilium</keyword>
<dbReference type="GO" id="GO:0005886">
    <property type="term" value="C:plasma membrane"/>
    <property type="evidence" value="ECO:0007669"/>
    <property type="project" value="UniProtKB-SubCell"/>
</dbReference>
<dbReference type="KEGG" id="sbae:DSM104329_00074"/>
<evidence type="ECO:0000313" key="13">
    <source>
        <dbReference type="EMBL" id="UGS33709.1"/>
    </source>
</evidence>
<evidence type="ECO:0000256" key="8">
    <source>
        <dbReference type="ARBA" id="ARBA00023136"/>
    </source>
</evidence>
<keyword evidence="8" id="KW-0472">Membrane</keyword>
<evidence type="ECO:0000259" key="10">
    <source>
        <dbReference type="Pfam" id="PF01706"/>
    </source>
</evidence>
<name>A0A9E6XRY9_9ACTN</name>
<dbReference type="PIRSF" id="PIRSF003161">
    <property type="entry name" value="FliG"/>
    <property type="match status" value="1"/>
</dbReference>
<dbReference type="GO" id="GO:0009425">
    <property type="term" value="C:bacterial-type flagellum basal body"/>
    <property type="evidence" value="ECO:0007669"/>
    <property type="project" value="UniProtKB-SubCell"/>
</dbReference>
<organism evidence="13 14">
    <name type="scientific">Capillimicrobium parvum</name>
    <dbReference type="NCBI Taxonomy" id="2884022"/>
    <lineage>
        <taxon>Bacteria</taxon>
        <taxon>Bacillati</taxon>
        <taxon>Actinomycetota</taxon>
        <taxon>Thermoleophilia</taxon>
        <taxon>Solirubrobacterales</taxon>
        <taxon>Capillimicrobiaceae</taxon>
        <taxon>Capillimicrobium</taxon>
    </lineage>
</organism>
<evidence type="ECO:0000259" key="12">
    <source>
        <dbReference type="Pfam" id="PF14842"/>
    </source>
</evidence>
<dbReference type="GO" id="GO:0071973">
    <property type="term" value="P:bacterial-type flagellum-dependent cell motility"/>
    <property type="evidence" value="ECO:0007669"/>
    <property type="project" value="InterPro"/>
</dbReference>
<dbReference type="GO" id="GO:0003774">
    <property type="term" value="F:cytoskeletal motor activity"/>
    <property type="evidence" value="ECO:0007669"/>
    <property type="project" value="InterPro"/>
</dbReference>
<evidence type="ECO:0000256" key="2">
    <source>
        <dbReference type="ARBA" id="ARBA00004413"/>
    </source>
</evidence>
<dbReference type="AlphaFoldDB" id="A0A9E6XRY9"/>
<dbReference type="Proteomes" id="UP001162834">
    <property type="component" value="Chromosome"/>
</dbReference>
<evidence type="ECO:0000256" key="5">
    <source>
        <dbReference type="ARBA" id="ARBA00022475"/>
    </source>
</evidence>
<dbReference type="Gene3D" id="1.10.220.30">
    <property type="match status" value="3"/>
</dbReference>
<evidence type="ECO:0000256" key="1">
    <source>
        <dbReference type="ARBA" id="ARBA00004117"/>
    </source>
</evidence>
<evidence type="ECO:0000313" key="14">
    <source>
        <dbReference type="Proteomes" id="UP001162834"/>
    </source>
</evidence>
<evidence type="ECO:0000256" key="4">
    <source>
        <dbReference type="ARBA" id="ARBA00021870"/>
    </source>
</evidence>
<comment type="subcellular location">
    <subcellularLocation>
        <location evidence="1">Bacterial flagellum basal body</location>
    </subcellularLocation>
    <subcellularLocation>
        <location evidence="2">Cell membrane</location>
        <topology evidence="2">Peripheral membrane protein</topology>
        <orientation evidence="2">Cytoplasmic side</orientation>
    </subcellularLocation>
</comment>
<proteinExistence type="inferred from homology"/>
<gene>
    <name evidence="13" type="primary">fliG</name>
    <name evidence="13" type="ORF">DSM104329_00074</name>
</gene>
<evidence type="ECO:0000256" key="6">
    <source>
        <dbReference type="ARBA" id="ARBA00022500"/>
    </source>
</evidence>
<keyword evidence="5" id="KW-1003">Cell membrane</keyword>
<evidence type="ECO:0000259" key="11">
    <source>
        <dbReference type="Pfam" id="PF14841"/>
    </source>
</evidence>
<dbReference type="PRINTS" id="PR00954">
    <property type="entry name" value="FLGMOTORFLIG"/>
</dbReference>
<sequence length="339" mass="37061">MSVTAEPPVRGRRKAAVLLIALGPERAAAILEHLDDDEVEEISREMAAIKQVTPETSQSVLDALAEEVTAPAQAVIGGLDYTYEVLEKRFGRQRAQEVVDALSGKLSHKPFDFLRRTPPEQVAAFLQEEAPQTVAIVVASLPSSIAARVLAELPKELQGDVALRIATMSETNPLVVRDLEAALKKKLSAILDQELTAAGGVQSLAEILNQAGRSTERHVIEAMSESDQLLAEEVRQRIFTFDDIVTLTDRDIQVLLRDIDQKDLAIALRGVDPKVRDKLLNNLSSRGAEMLREDMEAMPPQRKALVDEAQSKIVRAARVLDDAGTITIRQSDGGEDEVV</sequence>